<proteinExistence type="predicted"/>
<dbReference type="AlphaFoldDB" id="A0A6N2L7K5"/>
<organism evidence="1">
    <name type="scientific">Salix viminalis</name>
    <name type="common">Common osier</name>
    <name type="synonym">Basket willow</name>
    <dbReference type="NCBI Taxonomy" id="40686"/>
    <lineage>
        <taxon>Eukaryota</taxon>
        <taxon>Viridiplantae</taxon>
        <taxon>Streptophyta</taxon>
        <taxon>Embryophyta</taxon>
        <taxon>Tracheophyta</taxon>
        <taxon>Spermatophyta</taxon>
        <taxon>Magnoliopsida</taxon>
        <taxon>eudicotyledons</taxon>
        <taxon>Gunneridae</taxon>
        <taxon>Pentapetalae</taxon>
        <taxon>rosids</taxon>
        <taxon>fabids</taxon>
        <taxon>Malpighiales</taxon>
        <taxon>Salicaceae</taxon>
        <taxon>Saliceae</taxon>
        <taxon>Salix</taxon>
    </lineage>
</organism>
<reference evidence="1" key="1">
    <citation type="submission" date="2019-03" db="EMBL/GenBank/DDBJ databases">
        <authorList>
            <person name="Mank J."/>
            <person name="Almeida P."/>
        </authorList>
    </citation>
    <scope>NUCLEOTIDE SEQUENCE</scope>
    <source>
        <strain evidence="1">78183</strain>
    </source>
</reference>
<accession>A0A6N2L7K5</accession>
<evidence type="ECO:0000313" key="1">
    <source>
        <dbReference type="EMBL" id="VFU31333.1"/>
    </source>
</evidence>
<name>A0A6N2L7K5_SALVM</name>
<dbReference type="EMBL" id="CAADRP010000691">
    <property type="protein sequence ID" value="VFU31333.1"/>
    <property type="molecule type" value="Genomic_DNA"/>
</dbReference>
<sequence length="72" mass="8350">MIGSLIIASEKRRWTFSYSLPESTLMKLLHATKLFLKRFKAVLTNQHFKNESDRARLCISAATELEKQKLPL</sequence>
<protein>
    <submittedName>
        <fullName evidence="1">Uncharacterized protein</fullName>
    </submittedName>
</protein>
<gene>
    <name evidence="1" type="ORF">SVIM_LOCUS129622</name>
</gene>